<dbReference type="InterPro" id="IPR001296">
    <property type="entry name" value="Glyco_trans_1"/>
</dbReference>
<evidence type="ECO:0000259" key="2">
    <source>
        <dbReference type="Pfam" id="PF13439"/>
    </source>
</evidence>
<proteinExistence type="predicted"/>
<accession>A0A1F6PFM6</accession>
<comment type="caution">
    <text evidence="3">The sequence shown here is derived from an EMBL/GenBank/DDBJ whole genome shotgun (WGS) entry which is preliminary data.</text>
</comment>
<dbReference type="Pfam" id="PF00534">
    <property type="entry name" value="Glycos_transf_1"/>
    <property type="match status" value="1"/>
</dbReference>
<dbReference type="SUPFAM" id="SSF53756">
    <property type="entry name" value="UDP-Glycosyltransferase/glycogen phosphorylase"/>
    <property type="match status" value="1"/>
</dbReference>
<dbReference type="CDD" id="cd03801">
    <property type="entry name" value="GT4_PimA-like"/>
    <property type="match status" value="1"/>
</dbReference>
<feature type="domain" description="Glycosyltransferase subfamily 4-like N-terminal" evidence="2">
    <location>
        <begin position="16"/>
        <end position="137"/>
    </location>
</feature>
<gene>
    <name evidence="3" type="ORF">A2538_04765</name>
</gene>
<name>A0A1F6PFM6_9BACT</name>
<dbReference type="Gene3D" id="3.40.50.2000">
    <property type="entry name" value="Glycogen Phosphorylase B"/>
    <property type="match status" value="2"/>
</dbReference>
<dbReference type="GO" id="GO:0016757">
    <property type="term" value="F:glycosyltransferase activity"/>
    <property type="evidence" value="ECO:0007669"/>
    <property type="project" value="InterPro"/>
</dbReference>
<reference evidence="3 4" key="1">
    <citation type="journal article" date="2016" name="Nat. Commun.">
        <title>Thousands of microbial genomes shed light on interconnected biogeochemical processes in an aquifer system.</title>
        <authorList>
            <person name="Anantharaman K."/>
            <person name="Brown C.T."/>
            <person name="Hug L.A."/>
            <person name="Sharon I."/>
            <person name="Castelle C.J."/>
            <person name="Probst A.J."/>
            <person name="Thomas B.C."/>
            <person name="Singh A."/>
            <person name="Wilkins M.J."/>
            <person name="Karaoz U."/>
            <person name="Brodie E.L."/>
            <person name="Williams K.H."/>
            <person name="Hubbard S.S."/>
            <person name="Banfield J.F."/>
        </authorList>
    </citation>
    <scope>NUCLEOTIDE SEQUENCE [LARGE SCALE GENOMIC DNA]</scope>
</reference>
<evidence type="ECO:0000259" key="1">
    <source>
        <dbReference type="Pfam" id="PF00534"/>
    </source>
</evidence>
<dbReference type="Proteomes" id="UP000178254">
    <property type="component" value="Unassembled WGS sequence"/>
</dbReference>
<organism evidence="3 4">
    <name type="scientific">Candidatus Magasanikbacteria bacterium RIFOXYD2_FULL_41_14</name>
    <dbReference type="NCBI Taxonomy" id="1798709"/>
    <lineage>
        <taxon>Bacteria</taxon>
        <taxon>Candidatus Magasanikiibacteriota</taxon>
    </lineage>
</organism>
<sequence>MNILITQENYYPLHHGGTMQFIIGMAEYLKLKGYKVFVYTCSYRESNLFGEVERPEATVNYSDFMVGSMSDPFAVTKYISEFVKYIREKKIDLVFANNHNSLAWIKASKKAGVPVVYGCHGVGLMDPLKRRFLMPNDELCYGFPSIKEASRWFWMENRSLMKKLLGFLLFFSPFIRSTKVRNYWQYKEAVAILNSADARYGNSAITAKLFSNKKNTFGFPLAINASNQMMSNHYYPLVDDDFLKKFNLKNKSYILCPGRLNYIKGQEYMIKALLSIKNKNLKLVFTGNAALFGDKFEQMSAYENRIRDLTKEYNLSDRIVFTGLLDFGDMRKIYSSALVTVIPSVWLETFGYVTIESMACGTSAIVTSNCGSAECVSREDGFIIDRKNEKQISDIINDNESRFVDLGERARKKVLDNYDWSVSGDKYLDIFTKVYSERKSVKVYSN</sequence>
<dbReference type="InterPro" id="IPR028098">
    <property type="entry name" value="Glyco_trans_4-like_N"/>
</dbReference>
<evidence type="ECO:0000313" key="3">
    <source>
        <dbReference type="EMBL" id="OGH94972.1"/>
    </source>
</evidence>
<evidence type="ECO:0008006" key="5">
    <source>
        <dbReference type="Google" id="ProtNLM"/>
    </source>
</evidence>
<dbReference type="PANTHER" id="PTHR12526">
    <property type="entry name" value="GLYCOSYLTRANSFERASE"/>
    <property type="match status" value="1"/>
</dbReference>
<evidence type="ECO:0000313" key="4">
    <source>
        <dbReference type="Proteomes" id="UP000178254"/>
    </source>
</evidence>
<dbReference type="Pfam" id="PF13439">
    <property type="entry name" value="Glyco_transf_4"/>
    <property type="match status" value="1"/>
</dbReference>
<feature type="domain" description="Glycosyl transferase family 1" evidence="1">
    <location>
        <begin position="244"/>
        <end position="398"/>
    </location>
</feature>
<protein>
    <recommendedName>
        <fullName evidence="5">Glycosyl transferase family 1 domain-containing protein</fullName>
    </recommendedName>
</protein>
<dbReference type="EMBL" id="MFRE01000005">
    <property type="protein sequence ID" value="OGH94972.1"/>
    <property type="molecule type" value="Genomic_DNA"/>
</dbReference>
<dbReference type="AlphaFoldDB" id="A0A1F6PFM6"/>
<dbReference type="STRING" id="1798709.A2538_04765"/>